<feature type="domain" description="Transposase IS66 central" evidence="1">
    <location>
        <begin position="1"/>
        <end position="152"/>
    </location>
</feature>
<dbReference type="Proteomes" id="UP000005974">
    <property type="component" value="Unassembled WGS sequence"/>
</dbReference>
<dbReference type="PATRIC" id="fig|997876.3.peg.1527"/>
<dbReference type="RefSeq" id="WP_007856778.1">
    <property type="nucleotide sequence ID" value="NZ_JH724133.1"/>
</dbReference>
<proteinExistence type="predicted"/>
<dbReference type="Pfam" id="PF03050">
    <property type="entry name" value="DDE_Tnp_IS66"/>
    <property type="match status" value="1"/>
</dbReference>
<dbReference type="EMBL" id="AGXJ01000026">
    <property type="protein sequence ID" value="EIY36153.1"/>
    <property type="molecule type" value="Genomic_DNA"/>
</dbReference>
<comment type="caution">
    <text evidence="2">The sequence shown here is derived from an EMBL/GenBank/DDBJ whole genome shotgun (WGS) entry which is preliminary data.</text>
</comment>
<dbReference type="InterPro" id="IPR052344">
    <property type="entry name" value="Transposase-related"/>
</dbReference>
<name>I9R2K6_9BACT</name>
<gene>
    <name evidence="2" type="ORF">HMPREF1064_01487</name>
</gene>
<dbReference type="PANTHER" id="PTHR33678:SF1">
    <property type="entry name" value="BLL1576 PROTEIN"/>
    <property type="match status" value="1"/>
</dbReference>
<organism evidence="2 3">
    <name type="scientific">Phocaeicola dorei CL02T12C06</name>
    <dbReference type="NCBI Taxonomy" id="997876"/>
    <lineage>
        <taxon>Bacteria</taxon>
        <taxon>Pseudomonadati</taxon>
        <taxon>Bacteroidota</taxon>
        <taxon>Bacteroidia</taxon>
        <taxon>Bacteroidales</taxon>
        <taxon>Bacteroidaceae</taxon>
        <taxon>Phocaeicola</taxon>
    </lineage>
</organism>
<accession>I9R2K6</accession>
<dbReference type="HOGENOM" id="CLU_1252920_0_0_10"/>
<dbReference type="AlphaFoldDB" id="I9R2K6"/>
<evidence type="ECO:0000313" key="3">
    <source>
        <dbReference type="Proteomes" id="UP000005974"/>
    </source>
</evidence>
<dbReference type="PANTHER" id="PTHR33678">
    <property type="entry name" value="BLL1576 PROTEIN"/>
    <property type="match status" value="1"/>
</dbReference>
<protein>
    <recommendedName>
        <fullName evidence="1">Transposase IS66 central domain-containing protein</fullName>
    </recommendedName>
</protein>
<sequence length="220" mass="25801">DGYERYEMLDAKKGIILLGCWAHARRHFWEARKNDMQRADYALAQIQLLYDVERKADDERLTYEQRAELRARLAYPILVRFEKWLVNEYPKVMKDSPIGKAIKYTYGRFDKLSRYHLDGRYRPDNNEIENKVRPVACGRRNYLFCGNNDAAEDAAVLYSFFGCCKAAGADFRTWLIYFLEHIHDYDDDYSMDLAELLPDNLLSKGKILSVTSPESPKKDS</sequence>
<feature type="non-terminal residue" evidence="2">
    <location>
        <position position="1"/>
    </location>
</feature>
<dbReference type="OrthoDB" id="9760067at2"/>
<dbReference type="InterPro" id="IPR004291">
    <property type="entry name" value="Transposase_IS66_central"/>
</dbReference>
<evidence type="ECO:0000313" key="2">
    <source>
        <dbReference type="EMBL" id="EIY36153.1"/>
    </source>
</evidence>
<reference evidence="2 3" key="1">
    <citation type="submission" date="2012-02" db="EMBL/GenBank/DDBJ databases">
        <title>The Genome Sequence of Bacteroides dorei CL02T12C06.</title>
        <authorList>
            <consortium name="The Broad Institute Genome Sequencing Platform"/>
            <person name="Earl A."/>
            <person name="Ward D."/>
            <person name="Feldgarden M."/>
            <person name="Gevers D."/>
            <person name="Zitomersky N.L."/>
            <person name="Coyne M.J."/>
            <person name="Comstock L.E."/>
            <person name="Young S.K."/>
            <person name="Zeng Q."/>
            <person name="Gargeya S."/>
            <person name="Fitzgerald M."/>
            <person name="Haas B."/>
            <person name="Abouelleil A."/>
            <person name="Alvarado L."/>
            <person name="Arachchi H.M."/>
            <person name="Berlin A."/>
            <person name="Chapman S.B."/>
            <person name="Gearin G."/>
            <person name="Goldberg J."/>
            <person name="Griggs A."/>
            <person name="Gujja S."/>
            <person name="Hansen M."/>
            <person name="Heiman D."/>
            <person name="Howarth C."/>
            <person name="Larimer J."/>
            <person name="Lui A."/>
            <person name="MacDonald P.J.P."/>
            <person name="McCowen C."/>
            <person name="Montmayeur A."/>
            <person name="Murphy C."/>
            <person name="Neiman D."/>
            <person name="Pearson M."/>
            <person name="Priest M."/>
            <person name="Roberts A."/>
            <person name="Saif S."/>
            <person name="Shea T."/>
            <person name="Sisk P."/>
            <person name="Stolte C."/>
            <person name="Sykes S."/>
            <person name="Wortman J."/>
            <person name="Nusbaum C."/>
            <person name="Birren B."/>
        </authorList>
    </citation>
    <scope>NUCLEOTIDE SEQUENCE [LARGE SCALE GENOMIC DNA]</scope>
    <source>
        <strain evidence="2 3">CL02T12C06</strain>
    </source>
</reference>
<keyword evidence="3" id="KW-1185">Reference proteome</keyword>
<evidence type="ECO:0000259" key="1">
    <source>
        <dbReference type="Pfam" id="PF03050"/>
    </source>
</evidence>